<evidence type="ECO:0000313" key="2">
    <source>
        <dbReference type="Proteomes" id="UP000505210"/>
    </source>
</evidence>
<dbReference type="AlphaFoldDB" id="A0A6M8BFM1"/>
<name>A0A6M8BFM1_9CYAN</name>
<dbReference type="InterPro" id="IPR021751">
    <property type="entry name" value="DUF3318"/>
</dbReference>
<dbReference type="EMBL" id="CP053661">
    <property type="protein sequence ID" value="QKD81375.1"/>
    <property type="molecule type" value="Genomic_DNA"/>
</dbReference>
<keyword evidence="2" id="KW-1185">Reference proteome</keyword>
<dbReference type="Proteomes" id="UP000505210">
    <property type="component" value="Chromosome"/>
</dbReference>
<reference evidence="1 2" key="1">
    <citation type="submission" date="2020-05" db="EMBL/GenBank/DDBJ databases">
        <title>Complete genome sequence of of a novel Thermoleptolyngbya strain isolated from hot springs of Ganzi, Sichuan China.</title>
        <authorList>
            <person name="Tang J."/>
            <person name="Daroch M."/>
            <person name="Li L."/>
            <person name="Waleron K."/>
            <person name="Waleron M."/>
            <person name="Waleron M."/>
        </authorList>
    </citation>
    <scope>NUCLEOTIDE SEQUENCE [LARGE SCALE GENOMIC DNA]</scope>
    <source>
        <strain evidence="1 2">PKUAC-SCTA183</strain>
    </source>
</reference>
<protein>
    <submittedName>
        <fullName evidence="1">DUF3318 domain-containing protein</fullName>
    </submittedName>
</protein>
<sequence length="203" mass="22881">MNPDDEISRLVEIMPASGRMYVKLIDRPAQPQVITANLPLPWQQSRPIYLNFDLWEELSRSQRDLLLLRTVAWVNATRWFQPGWPQLLLAAGTLGTVVELAQGDAMGTVAAAGLTAFSGYRIWKNSRSSQIELEADERAINFARQRGYTEQEAARSLLSAIEAVAQIEGRFSLDFTELLRCQNLRAIAGLSNTPVPERLRDQR</sequence>
<proteinExistence type="predicted"/>
<evidence type="ECO:0000313" key="1">
    <source>
        <dbReference type="EMBL" id="QKD81375.1"/>
    </source>
</evidence>
<organism evidence="1 2">
    <name type="scientific">Thermoleptolyngbya sichuanensis A183</name>
    <dbReference type="NCBI Taxonomy" id="2737172"/>
    <lineage>
        <taxon>Bacteria</taxon>
        <taxon>Bacillati</taxon>
        <taxon>Cyanobacteriota</taxon>
        <taxon>Cyanophyceae</taxon>
        <taxon>Oculatellales</taxon>
        <taxon>Oculatellaceae</taxon>
        <taxon>Thermoleptolyngbya</taxon>
        <taxon>Thermoleptolyngbya sichuanensis</taxon>
    </lineage>
</organism>
<dbReference type="Pfam" id="PF11780">
    <property type="entry name" value="DUF3318"/>
    <property type="match status" value="1"/>
</dbReference>
<accession>A0A6M8BFM1</accession>
<dbReference type="KEGG" id="theu:HPC62_03555"/>
<gene>
    <name evidence="1" type="ORF">HPC62_03555</name>
</gene>
<dbReference type="RefSeq" id="WP_172353776.1">
    <property type="nucleotide sequence ID" value="NZ_CP053661.1"/>
</dbReference>